<keyword evidence="4" id="KW-0175">Coiled coil</keyword>
<keyword evidence="6" id="KW-0966">Cell projection</keyword>
<dbReference type="EMBL" id="AP014545">
    <property type="protein sequence ID" value="BBB25138.1"/>
    <property type="molecule type" value="Genomic_DNA"/>
</dbReference>
<organism evidence="6 7">
    <name type="scientific">Amphritea japonica ATCC BAA-1530</name>
    <dbReference type="NCBI Taxonomy" id="1278309"/>
    <lineage>
        <taxon>Bacteria</taxon>
        <taxon>Pseudomonadati</taxon>
        <taxon>Pseudomonadota</taxon>
        <taxon>Gammaproteobacteria</taxon>
        <taxon>Oceanospirillales</taxon>
        <taxon>Oceanospirillaceae</taxon>
        <taxon>Amphritea</taxon>
    </lineage>
</organism>
<dbReference type="Proteomes" id="UP000595663">
    <property type="component" value="Chromosome"/>
</dbReference>
<dbReference type="KEGG" id="ajp:AMJAP_0539"/>
<dbReference type="Gene3D" id="1.20.58.300">
    <property type="entry name" value="FlgN-like"/>
    <property type="match status" value="1"/>
</dbReference>
<dbReference type="Pfam" id="PF05130">
    <property type="entry name" value="FlgN"/>
    <property type="match status" value="1"/>
</dbReference>
<evidence type="ECO:0000256" key="2">
    <source>
        <dbReference type="ARBA" id="ARBA00007703"/>
    </source>
</evidence>
<protein>
    <submittedName>
        <fullName evidence="6">Flagella synthesis protein FlgN</fullName>
    </submittedName>
</protein>
<evidence type="ECO:0000256" key="5">
    <source>
        <dbReference type="SAM" id="MobiDB-lite"/>
    </source>
</evidence>
<dbReference type="GO" id="GO:0044780">
    <property type="term" value="P:bacterial-type flagellum assembly"/>
    <property type="evidence" value="ECO:0007669"/>
    <property type="project" value="InterPro"/>
</dbReference>
<name>A0A7R6PKF7_9GAMM</name>
<evidence type="ECO:0000256" key="3">
    <source>
        <dbReference type="ARBA" id="ARBA00022795"/>
    </source>
</evidence>
<dbReference type="AlphaFoldDB" id="A0A7R6PKF7"/>
<proteinExistence type="inferred from homology"/>
<gene>
    <name evidence="6" type="primary">flgN</name>
    <name evidence="6" type="ORF">AMJAP_0539</name>
</gene>
<evidence type="ECO:0000256" key="1">
    <source>
        <dbReference type="ARBA" id="ARBA00002397"/>
    </source>
</evidence>
<dbReference type="InterPro" id="IPR036679">
    <property type="entry name" value="FlgN-like_sf"/>
</dbReference>
<keyword evidence="6" id="KW-0969">Cilium</keyword>
<evidence type="ECO:0000256" key="4">
    <source>
        <dbReference type="SAM" id="Coils"/>
    </source>
</evidence>
<dbReference type="SUPFAM" id="SSF140566">
    <property type="entry name" value="FlgN-like"/>
    <property type="match status" value="1"/>
</dbReference>
<keyword evidence="6" id="KW-0282">Flagellum</keyword>
<dbReference type="InterPro" id="IPR007809">
    <property type="entry name" value="FlgN-like"/>
</dbReference>
<sequence length="162" mass="18396">MTQLPPLEHINALTTQGIAFLDTLNSLLDQEYEALQQRNIEQLQELVEQKTEALQQLEENNQVRNQLFISAGITPDKAGLQAFQAELDEADAKTFSTLWNQLEKVLLQVNDKNKRNELIITRNSRNLEQLLSILRGQNQKNTLYDQSGEKGNYSAQNSLGKA</sequence>
<evidence type="ECO:0000313" key="7">
    <source>
        <dbReference type="Proteomes" id="UP000595663"/>
    </source>
</evidence>
<accession>A0A7R6PKF7</accession>
<keyword evidence="3" id="KW-1005">Bacterial flagellum biogenesis</keyword>
<reference evidence="6 7" key="1">
    <citation type="journal article" date="2008" name="Int. J. Syst. Evol. Microbiol.">
        <title>Amphritea japonica sp. nov. and Amphritea balenae sp. nov., isolated from the sediment adjacent to sperm whale carcasses off Kagoshima, Japan.</title>
        <authorList>
            <person name="Miyazaki M."/>
            <person name="Nogi Y."/>
            <person name="Fujiwara Y."/>
            <person name="Kawato M."/>
            <person name="Nagahama T."/>
            <person name="Kubokawa K."/>
            <person name="Horikoshi K."/>
        </authorList>
    </citation>
    <scope>NUCLEOTIDE SEQUENCE [LARGE SCALE GENOMIC DNA]</scope>
    <source>
        <strain evidence="6 7">ATCC BAA-1530</strain>
    </source>
</reference>
<dbReference type="RefSeq" id="WP_019623010.1">
    <property type="nucleotide sequence ID" value="NZ_AP014545.1"/>
</dbReference>
<comment type="similarity">
    <text evidence="2">Belongs to the FlgN family.</text>
</comment>
<evidence type="ECO:0000313" key="6">
    <source>
        <dbReference type="EMBL" id="BBB25138.1"/>
    </source>
</evidence>
<feature type="compositionally biased region" description="Polar residues" evidence="5">
    <location>
        <begin position="153"/>
        <end position="162"/>
    </location>
</feature>
<feature type="region of interest" description="Disordered" evidence="5">
    <location>
        <begin position="142"/>
        <end position="162"/>
    </location>
</feature>
<keyword evidence="7" id="KW-1185">Reference proteome</keyword>
<comment type="function">
    <text evidence="1">Required for the efficient initiation of filament assembly.</text>
</comment>
<dbReference type="OrthoDB" id="6119092at2"/>
<feature type="coiled-coil region" evidence="4">
    <location>
        <begin position="25"/>
        <end position="67"/>
    </location>
</feature>